<dbReference type="PROSITE" id="PS51186">
    <property type="entry name" value="GNAT"/>
    <property type="match status" value="1"/>
</dbReference>
<evidence type="ECO:0000313" key="6">
    <source>
        <dbReference type="Proteomes" id="UP001500655"/>
    </source>
</evidence>
<dbReference type="Proteomes" id="UP001500655">
    <property type="component" value="Unassembled WGS sequence"/>
</dbReference>
<reference evidence="5 6" key="1">
    <citation type="journal article" date="2019" name="Int. J. Syst. Evol. Microbiol.">
        <title>The Global Catalogue of Microorganisms (GCM) 10K type strain sequencing project: providing services to taxonomists for standard genome sequencing and annotation.</title>
        <authorList>
            <consortium name="The Broad Institute Genomics Platform"/>
            <consortium name="The Broad Institute Genome Sequencing Center for Infectious Disease"/>
            <person name="Wu L."/>
            <person name="Ma J."/>
        </authorList>
    </citation>
    <scope>NUCLEOTIDE SEQUENCE [LARGE SCALE GENOMIC DNA]</scope>
    <source>
        <strain evidence="5 6">JCM 13249</strain>
    </source>
</reference>
<dbReference type="SUPFAM" id="SSF55729">
    <property type="entry name" value="Acyl-CoA N-acyltransferases (Nat)"/>
    <property type="match status" value="1"/>
</dbReference>
<feature type="domain" description="N-acetyltransferase" evidence="4">
    <location>
        <begin position="29"/>
        <end position="188"/>
    </location>
</feature>
<keyword evidence="6" id="KW-1185">Reference proteome</keyword>
<dbReference type="InterPro" id="IPR050832">
    <property type="entry name" value="Bact_Acetyltransf"/>
</dbReference>
<accession>A0ABN2JUE2</accession>
<evidence type="ECO:0000313" key="5">
    <source>
        <dbReference type="EMBL" id="GAA1737472.1"/>
    </source>
</evidence>
<evidence type="ECO:0000256" key="2">
    <source>
        <dbReference type="ARBA" id="ARBA00023315"/>
    </source>
</evidence>
<comment type="caution">
    <text evidence="5">The sequence shown here is derived from an EMBL/GenBank/DDBJ whole genome shotgun (WGS) entry which is preliminary data.</text>
</comment>
<evidence type="ECO:0000256" key="3">
    <source>
        <dbReference type="SAM" id="MobiDB-lite"/>
    </source>
</evidence>
<keyword evidence="2" id="KW-0012">Acyltransferase</keyword>
<organism evidence="5 6">
    <name type="scientific">Luedemannella helvata</name>
    <dbReference type="NCBI Taxonomy" id="349315"/>
    <lineage>
        <taxon>Bacteria</taxon>
        <taxon>Bacillati</taxon>
        <taxon>Actinomycetota</taxon>
        <taxon>Actinomycetes</taxon>
        <taxon>Micromonosporales</taxon>
        <taxon>Micromonosporaceae</taxon>
        <taxon>Luedemannella</taxon>
    </lineage>
</organism>
<keyword evidence="1" id="KW-0808">Transferase</keyword>
<dbReference type="Gene3D" id="3.40.630.30">
    <property type="match status" value="1"/>
</dbReference>
<dbReference type="EMBL" id="BAAALS010000002">
    <property type="protein sequence ID" value="GAA1737472.1"/>
    <property type="molecule type" value="Genomic_DNA"/>
</dbReference>
<evidence type="ECO:0000259" key="4">
    <source>
        <dbReference type="PROSITE" id="PS51186"/>
    </source>
</evidence>
<sequence length="189" mass="20365">MPGSFRKPPPSDTDAARAEPRPGGPVGGVAIRLAVPGDGPAIAEVQRATWLATYHEWIPEAVAGLDPVRTAGNWARASRQPGDRVALALVGGTIIGYAWSGPADERADGELLALYVHPDAQRQGAGRLLLADALAWMSATGRVRCLVWALERHAPARRFYERAGFALDEGHNRSWRGLTEIRYSRAVQA</sequence>
<dbReference type="PANTHER" id="PTHR43877">
    <property type="entry name" value="AMINOALKYLPHOSPHONATE N-ACETYLTRANSFERASE-RELATED-RELATED"/>
    <property type="match status" value="1"/>
</dbReference>
<dbReference type="InterPro" id="IPR000182">
    <property type="entry name" value="GNAT_dom"/>
</dbReference>
<dbReference type="InterPro" id="IPR016181">
    <property type="entry name" value="Acyl_CoA_acyltransferase"/>
</dbReference>
<feature type="region of interest" description="Disordered" evidence="3">
    <location>
        <begin position="1"/>
        <end position="27"/>
    </location>
</feature>
<name>A0ABN2JUE2_9ACTN</name>
<protein>
    <submittedName>
        <fullName evidence="5">GNAT family N-acetyltransferase</fullName>
    </submittedName>
</protein>
<dbReference type="RefSeq" id="WP_344076325.1">
    <property type="nucleotide sequence ID" value="NZ_BAAALS010000002.1"/>
</dbReference>
<proteinExistence type="predicted"/>
<gene>
    <name evidence="5" type="ORF">GCM10009681_05140</name>
</gene>
<dbReference type="Pfam" id="PF00583">
    <property type="entry name" value="Acetyltransf_1"/>
    <property type="match status" value="1"/>
</dbReference>
<dbReference type="CDD" id="cd04301">
    <property type="entry name" value="NAT_SF"/>
    <property type="match status" value="1"/>
</dbReference>
<evidence type="ECO:0000256" key="1">
    <source>
        <dbReference type="ARBA" id="ARBA00022679"/>
    </source>
</evidence>